<dbReference type="InterPro" id="IPR036236">
    <property type="entry name" value="Znf_C2H2_sf"/>
</dbReference>
<dbReference type="InterPro" id="IPR013087">
    <property type="entry name" value="Znf_C2H2_type"/>
</dbReference>
<dbReference type="GO" id="GO:0010468">
    <property type="term" value="P:regulation of gene expression"/>
    <property type="evidence" value="ECO:0007669"/>
    <property type="project" value="TreeGrafter"/>
</dbReference>
<dbReference type="PROSITE" id="PS00028">
    <property type="entry name" value="ZINC_FINGER_C2H2_1"/>
    <property type="match status" value="3"/>
</dbReference>
<organism evidence="9">
    <name type="scientific">Timema douglasi</name>
    <name type="common">Walking stick</name>
    <dbReference type="NCBI Taxonomy" id="61478"/>
    <lineage>
        <taxon>Eukaryota</taxon>
        <taxon>Metazoa</taxon>
        <taxon>Ecdysozoa</taxon>
        <taxon>Arthropoda</taxon>
        <taxon>Hexapoda</taxon>
        <taxon>Insecta</taxon>
        <taxon>Pterygota</taxon>
        <taxon>Neoptera</taxon>
        <taxon>Polyneoptera</taxon>
        <taxon>Phasmatodea</taxon>
        <taxon>Timematodea</taxon>
        <taxon>Timematoidea</taxon>
        <taxon>Timematidae</taxon>
        <taxon>Timema</taxon>
    </lineage>
</organism>
<evidence type="ECO:0000259" key="8">
    <source>
        <dbReference type="PROSITE" id="PS50157"/>
    </source>
</evidence>
<comment type="subcellular location">
    <subcellularLocation>
        <location evidence="1">Nucleus</location>
    </subcellularLocation>
</comment>
<gene>
    <name evidence="9" type="ORF">TDIB3V08_LOCUS7877</name>
</gene>
<dbReference type="PROSITE" id="PS50157">
    <property type="entry name" value="ZINC_FINGER_C2H2_2"/>
    <property type="match status" value="3"/>
</dbReference>
<reference evidence="9" key="1">
    <citation type="submission" date="2020-11" db="EMBL/GenBank/DDBJ databases">
        <authorList>
            <person name="Tran Van P."/>
        </authorList>
    </citation>
    <scope>NUCLEOTIDE SEQUENCE</scope>
</reference>
<evidence type="ECO:0000313" key="9">
    <source>
        <dbReference type="EMBL" id="CAD7201682.1"/>
    </source>
</evidence>
<protein>
    <recommendedName>
        <fullName evidence="8">C2H2-type domain-containing protein</fullName>
    </recommendedName>
</protein>
<dbReference type="Pfam" id="PF00096">
    <property type="entry name" value="zf-C2H2"/>
    <property type="match status" value="2"/>
</dbReference>
<dbReference type="SMART" id="SM00355">
    <property type="entry name" value="ZnF_C2H2"/>
    <property type="match status" value="3"/>
</dbReference>
<evidence type="ECO:0000256" key="6">
    <source>
        <dbReference type="ARBA" id="ARBA00023242"/>
    </source>
</evidence>
<feature type="domain" description="C2H2-type" evidence="8">
    <location>
        <begin position="322"/>
        <end position="349"/>
    </location>
</feature>
<dbReference type="PANTHER" id="PTHR16515">
    <property type="entry name" value="PR DOMAIN ZINC FINGER PROTEIN"/>
    <property type="match status" value="1"/>
</dbReference>
<dbReference type="EMBL" id="OA568585">
    <property type="protein sequence ID" value="CAD7201682.1"/>
    <property type="molecule type" value="Genomic_DNA"/>
</dbReference>
<keyword evidence="5" id="KW-0862">Zinc</keyword>
<dbReference type="GO" id="GO:0008270">
    <property type="term" value="F:zinc ion binding"/>
    <property type="evidence" value="ECO:0007669"/>
    <property type="project" value="UniProtKB-KW"/>
</dbReference>
<evidence type="ECO:0000256" key="5">
    <source>
        <dbReference type="ARBA" id="ARBA00022833"/>
    </source>
</evidence>
<sequence length="374" mass="41673">MGTLDWNQGPQRYPCKVCGQSYRHTTSLYNHMKIHSGETICQLCDKVYSRKGHLNPFMAYIDDKGQHSLLTGRGAKLLSLHGKATLTSRESYCHLMGKLLSPHGKATLTSWESYSHLMVKLLSPHGISHCHFTGKLLSPHVKATVTSWESYCHLTEKLLSLHGKATTVHCDTLVAPRFVSQHPTTLNLAQTQHPVPLAIKSSHLTDDTFLGHVGNQTLSLATDGIGTGDSNDTVPLLGNTGTAALSQAQSIVWWKWFIRAGIVEVVVLKLAVRHVDRFLIKLPLDRTLVFNVNVVARTDAVVRSILEPTVQDLDWSRGPDRYPCKVCGRTYRHSTSMYNHMKTHTGETLCHVCNKVFSRKGRLLQHLASCHGIH</sequence>
<keyword evidence="2" id="KW-0479">Metal-binding</keyword>
<proteinExistence type="predicted"/>
<dbReference type="AlphaFoldDB" id="A0A7R8VR51"/>
<evidence type="ECO:0000256" key="1">
    <source>
        <dbReference type="ARBA" id="ARBA00004123"/>
    </source>
</evidence>
<dbReference type="PANTHER" id="PTHR16515:SF66">
    <property type="entry name" value="C2H2-TYPE DOMAIN-CONTAINING PROTEIN"/>
    <property type="match status" value="1"/>
</dbReference>
<dbReference type="Gene3D" id="3.30.160.60">
    <property type="entry name" value="Classic Zinc Finger"/>
    <property type="match status" value="2"/>
</dbReference>
<keyword evidence="6" id="KW-0539">Nucleus</keyword>
<dbReference type="SUPFAM" id="SSF57667">
    <property type="entry name" value="beta-beta-alpha zinc fingers"/>
    <property type="match status" value="2"/>
</dbReference>
<evidence type="ECO:0000256" key="4">
    <source>
        <dbReference type="ARBA" id="ARBA00022771"/>
    </source>
</evidence>
<feature type="domain" description="C2H2-type" evidence="8">
    <location>
        <begin position="348"/>
        <end position="374"/>
    </location>
</feature>
<dbReference type="GO" id="GO:0005634">
    <property type="term" value="C:nucleus"/>
    <property type="evidence" value="ECO:0007669"/>
    <property type="project" value="UniProtKB-SubCell"/>
</dbReference>
<evidence type="ECO:0000256" key="3">
    <source>
        <dbReference type="ARBA" id="ARBA00022737"/>
    </source>
</evidence>
<dbReference type="InterPro" id="IPR050331">
    <property type="entry name" value="Zinc_finger"/>
</dbReference>
<dbReference type="FunFam" id="3.30.160.60:FF:000446">
    <property type="entry name" value="Zinc finger protein"/>
    <property type="match status" value="1"/>
</dbReference>
<keyword evidence="4 7" id="KW-0863">Zinc-finger</keyword>
<feature type="domain" description="C2H2-type" evidence="8">
    <location>
        <begin position="13"/>
        <end position="40"/>
    </location>
</feature>
<keyword evidence="3" id="KW-0677">Repeat</keyword>
<evidence type="ECO:0000256" key="2">
    <source>
        <dbReference type="ARBA" id="ARBA00022723"/>
    </source>
</evidence>
<accession>A0A7R8VR51</accession>
<evidence type="ECO:0000256" key="7">
    <source>
        <dbReference type="PROSITE-ProRule" id="PRU00042"/>
    </source>
</evidence>
<name>A0A7R8VR51_TIMDO</name>